<reference evidence="2 3" key="1">
    <citation type="submission" date="2020-02" db="EMBL/GenBank/DDBJ databases">
        <title>Draft genome sequence of Haematococcus lacustris strain NIES-144.</title>
        <authorList>
            <person name="Morimoto D."/>
            <person name="Nakagawa S."/>
            <person name="Yoshida T."/>
            <person name="Sawayama S."/>
        </authorList>
    </citation>
    <scope>NUCLEOTIDE SEQUENCE [LARGE SCALE GENOMIC DNA]</scope>
    <source>
        <strain evidence="2 3">NIES-144</strain>
    </source>
</reference>
<keyword evidence="3" id="KW-1185">Reference proteome</keyword>
<proteinExistence type="predicted"/>
<gene>
    <name evidence="2" type="ORF">HaLaN_04437</name>
</gene>
<organism evidence="2 3">
    <name type="scientific">Haematococcus lacustris</name>
    <name type="common">Green alga</name>
    <name type="synonym">Haematococcus pluvialis</name>
    <dbReference type="NCBI Taxonomy" id="44745"/>
    <lineage>
        <taxon>Eukaryota</taxon>
        <taxon>Viridiplantae</taxon>
        <taxon>Chlorophyta</taxon>
        <taxon>core chlorophytes</taxon>
        <taxon>Chlorophyceae</taxon>
        <taxon>CS clade</taxon>
        <taxon>Chlamydomonadales</taxon>
        <taxon>Haematococcaceae</taxon>
        <taxon>Haematococcus</taxon>
    </lineage>
</organism>
<accession>A0A699YJ89</accession>
<feature type="non-terminal residue" evidence="2">
    <location>
        <position position="110"/>
    </location>
</feature>
<protein>
    <submittedName>
        <fullName evidence="2">Uncharacterized protein</fullName>
    </submittedName>
</protein>
<dbReference type="Proteomes" id="UP000485058">
    <property type="component" value="Unassembled WGS sequence"/>
</dbReference>
<sequence length="110" mass="12086">MLHQELQASPLEEAHILRRQRGGLQDPGFEGVGMSSAGSKMVHSPNKTWELDSTWNDMFDTQGLHIPGGMVHSPLCRCDNHRHLATQLRQSNILSEGDAGELQGDACVVL</sequence>
<evidence type="ECO:0000313" key="2">
    <source>
        <dbReference type="EMBL" id="GFH09325.1"/>
    </source>
</evidence>
<feature type="region of interest" description="Disordered" evidence="1">
    <location>
        <begin position="1"/>
        <end position="45"/>
    </location>
</feature>
<feature type="non-terminal residue" evidence="2">
    <location>
        <position position="1"/>
    </location>
</feature>
<dbReference type="AlphaFoldDB" id="A0A699YJ89"/>
<evidence type="ECO:0000313" key="3">
    <source>
        <dbReference type="Proteomes" id="UP000485058"/>
    </source>
</evidence>
<comment type="caution">
    <text evidence="2">The sequence shown here is derived from an EMBL/GenBank/DDBJ whole genome shotgun (WGS) entry which is preliminary data.</text>
</comment>
<evidence type="ECO:0000256" key="1">
    <source>
        <dbReference type="SAM" id="MobiDB-lite"/>
    </source>
</evidence>
<dbReference type="EMBL" id="BLLF01000225">
    <property type="protein sequence ID" value="GFH09325.1"/>
    <property type="molecule type" value="Genomic_DNA"/>
</dbReference>
<name>A0A699YJ89_HAELA</name>